<protein>
    <submittedName>
        <fullName evidence="13">Melatonin receptor type 1A</fullName>
    </submittedName>
</protein>
<keyword evidence="14" id="KW-1185">Reference proteome</keyword>
<evidence type="ECO:0000256" key="2">
    <source>
        <dbReference type="ARBA" id="ARBA00022475"/>
    </source>
</evidence>
<dbReference type="PANTHER" id="PTHR24228">
    <property type="entry name" value="B2 BRADYKININ RECEPTOR/ANGIOTENSIN II RECEPTOR"/>
    <property type="match status" value="1"/>
</dbReference>
<dbReference type="EMBL" id="MTYJ01000238">
    <property type="protein sequence ID" value="OWA51757.1"/>
    <property type="molecule type" value="Genomic_DNA"/>
</dbReference>
<dbReference type="Proteomes" id="UP000192578">
    <property type="component" value="Unassembled WGS sequence"/>
</dbReference>
<keyword evidence="6 11" id="KW-0472">Membrane</keyword>
<accession>A0A9X6RLD9</accession>
<dbReference type="SMART" id="SM01381">
    <property type="entry name" value="7TM_GPCR_Srsx"/>
    <property type="match status" value="1"/>
</dbReference>
<evidence type="ECO:0000259" key="12">
    <source>
        <dbReference type="PROSITE" id="PS50262"/>
    </source>
</evidence>
<evidence type="ECO:0000313" key="14">
    <source>
        <dbReference type="Proteomes" id="UP000192578"/>
    </source>
</evidence>
<dbReference type="PROSITE" id="PS50262">
    <property type="entry name" value="G_PROTEIN_RECEP_F1_2"/>
    <property type="match status" value="1"/>
</dbReference>
<feature type="transmembrane region" description="Helical" evidence="11">
    <location>
        <begin position="338"/>
        <end position="358"/>
    </location>
</feature>
<dbReference type="SUPFAM" id="SSF81321">
    <property type="entry name" value="Family A G protein-coupled receptor-like"/>
    <property type="match status" value="1"/>
</dbReference>
<feature type="transmembrane region" description="Helical" evidence="11">
    <location>
        <begin position="258"/>
        <end position="281"/>
    </location>
</feature>
<evidence type="ECO:0000256" key="7">
    <source>
        <dbReference type="ARBA" id="ARBA00023170"/>
    </source>
</evidence>
<feature type="transmembrane region" description="Helical" evidence="11">
    <location>
        <begin position="364"/>
        <end position="386"/>
    </location>
</feature>
<dbReference type="Pfam" id="PF00001">
    <property type="entry name" value="7tm_1"/>
    <property type="match status" value="1"/>
</dbReference>
<feature type="region of interest" description="Disordered" evidence="10">
    <location>
        <begin position="413"/>
        <end position="450"/>
    </location>
</feature>
<feature type="transmembrane region" description="Helical" evidence="11">
    <location>
        <begin position="91"/>
        <end position="119"/>
    </location>
</feature>
<comment type="caution">
    <text evidence="13">The sequence shown here is derived from an EMBL/GenBank/DDBJ whole genome shotgun (WGS) entry which is preliminary data.</text>
</comment>
<evidence type="ECO:0000256" key="11">
    <source>
        <dbReference type="SAM" id="Phobius"/>
    </source>
</evidence>
<evidence type="ECO:0000256" key="10">
    <source>
        <dbReference type="SAM" id="MobiDB-lite"/>
    </source>
</evidence>
<dbReference type="GO" id="GO:0004930">
    <property type="term" value="F:G protein-coupled receptor activity"/>
    <property type="evidence" value="ECO:0007669"/>
    <property type="project" value="UniProtKB-KW"/>
</dbReference>
<feature type="transmembrane region" description="Helical" evidence="11">
    <location>
        <begin position="131"/>
        <end position="151"/>
    </location>
</feature>
<evidence type="ECO:0000256" key="8">
    <source>
        <dbReference type="ARBA" id="ARBA00023224"/>
    </source>
</evidence>
<feature type="transmembrane region" description="Helical" evidence="11">
    <location>
        <begin position="171"/>
        <end position="192"/>
    </location>
</feature>
<dbReference type="Gene3D" id="1.20.1070.10">
    <property type="entry name" value="Rhodopsin 7-helix transmembrane proteins"/>
    <property type="match status" value="1"/>
</dbReference>
<feature type="transmembrane region" description="Helical" evidence="11">
    <location>
        <begin position="213"/>
        <end position="233"/>
    </location>
</feature>
<proteinExistence type="inferred from homology"/>
<dbReference type="FunFam" id="1.20.1070.10:FF:000345">
    <property type="entry name" value="40S ribosomal protein S27"/>
    <property type="match status" value="1"/>
</dbReference>
<dbReference type="InterPro" id="IPR017452">
    <property type="entry name" value="GPCR_Rhodpsn_7TM"/>
</dbReference>
<keyword evidence="8 9" id="KW-0807">Transducer</keyword>
<evidence type="ECO:0000256" key="3">
    <source>
        <dbReference type="ARBA" id="ARBA00022692"/>
    </source>
</evidence>
<comment type="subcellular location">
    <subcellularLocation>
        <location evidence="1">Cell membrane</location>
        <topology evidence="1">Multi-pass membrane protein</topology>
    </subcellularLocation>
</comment>
<keyword evidence="2" id="KW-1003">Cell membrane</keyword>
<evidence type="ECO:0000256" key="6">
    <source>
        <dbReference type="ARBA" id="ARBA00023136"/>
    </source>
</evidence>
<keyword evidence="7 9" id="KW-0675">Receptor</keyword>
<keyword evidence="3 9" id="KW-0812">Transmembrane</keyword>
<dbReference type="PANTHER" id="PTHR24228:SF75">
    <property type="entry name" value="G-PROTEIN COUPLED RECEPTORS FAMILY 1 PROFILE DOMAIN-CONTAINING PROTEIN"/>
    <property type="match status" value="1"/>
</dbReference>
<name>A0A9X6RLD9_HYPEX</name>
<dbReference type="OrthoDB" id="10044919at2759"/>
<organism evidence="13 14">
    <name type="scientific">Hypsibius exemplaris</name>
    <name type="common">Freshwater tardigrade</name>
    <dbReference type="NCBI Taxonomy" id="2072580"/>
    <lineage>
        <taxon>Eukaryota</taxon>
        <taxon>Metazoa</taxon>
        <taxon>Ecdysozoa</taxon>
        <taxon>Tardigrada</taxon>
        <taxon>Eutardigrada</taxon>
        <taxon>Parachela</taxon>
        <taxon>Hypsibioidea</taxon>
        <taxon>Hypsibiidae</taxon>
        <taxon>Hypsibius</taxon>
    </lineage>
</organism>
<evidence type="ECO:0000256" key="1">
    <source>
        <dbReference type="ARBA" id="ARBA00004651"/>
    </source>
</evidence>
<evidence type="ECO:0000256" key="9">
    <source>
        <dbReference type="RuleBase" id="RU000688"/>
    </source>
</evidence>
<gene>
    <name evidence="13" type="ORF">BV898_16227</name>
</gene>
<keyword evidence="5 9" id="KW-0297">G-protein coupled receptor</keyword>
<dbReference type="AlphaFoldDB" id="A0A9X6RLD9"/>
<dbReference type="PRINTS" id="PR00237">
    <property type="entry name" value="GPCRRHODOPSN"/>
</dbReference>
<keyword evidence="4 11" id="KW-1133">Transmembrane helix</keyword>
<dbReference type="CDD" id="cd00637">
    <property type="entry name" value="7tm_classA_rhodopsin-like"/>
    <property type="match status" value="1"/>
</dbReference>
<comment type="similarity">
    <text evidence="9">Belongs to the G-protein coupled receptor 1 family.</text>
</comment>
<feature type="domain" description="G-protein coupled receptors family 1 profile" evidence="12">
    <location>
        <begin position="111"/>
        <end position="387"/>
    </location>
</feature>
<reference evidence="14" key="1">
    <citation type="submission" date="2017-01" db="EMBL/GenBank/DDBJ databases">
        <title>Comparative genomics of anhydrobiosis in the tardigrade Hypsibius dujardini.</title>
        <authorList>
            <person name="Yoshida Y."/>
            <person name="Koutsovoulos G."/>
            <person name="Laetsch D."/>
            <person name="Stevens L."/>
            <person name="Kumar S."/>
            <person name="Horikawa D."/>
            <person name="Ishino K."/>
            <person name="Komine S."/>
            <person name="Tomita M."/>
            <person name="Blaxter M."/>
            <person name="Arakawa K."/>
        </authorList>
    </citation>
    <scope>NUCLEOTIDE SEQUENCE [LARGE SCALE GENOMIC DNA]</scope>
    <source>
        <strain evidence="14">Z151</strain>
    </source>
</reference>
<evidence type="ECO:0000313" key="13">
    <source>
        <dbReference type="EMBL" id="OWA51757.1"/>
    </source>
</evidence>
<dbReference type="GO" id="GO:0005886">
    <property type="term" value="C:plasma membrane"/>
    <property type="evidence" value="ECO:0007669"/>
    <property type="project" value="UniProtKB-SubCell"/>
</dbReference>
<dbReference type="InterPro" id="IPR000276">
    <property type="entry name" value="GPCR_Rhodpsn"/>
</dbReference>
<evidence type="ECO:0000256" key="4">
    <source>
        <dbReference type="ARBA" id="ARBA00022989"/>
    </source>
</evidence>
<evidence type="ECO:0000256" key="5">
    <source>
        <dbReference type="ARBA" id="ARBA00023040"/>
    </source>
</evidence>
<sequence>MMVIQLCECSFYGLAVYWISVTGVGGIGDKYIFSKSPQSGFFQAADAAEVTMNFTVDNVTAHPDEGFLVARNNTHNSSGFEEPYLYLEHHFGWMVVTALVIGLAAVVGTLGNILIILAVCCVRTLRTCGNIFVVNLSLADMIVTVFIDPMNVVGAVAGRRVLMEDPVLCEWVASFCAPACMSSMWNMCAISLNRYVLICKPHLYPTIYTVKSSIACCLFIWLLAHLLCMPNHIGWGQNRFNQEYYLCSFDMVTHTYGIFYIMTGVIIPLVGVLFGYTAIFLKVRSVKMQIRQHQKSLATKTTTTETTTGVNDAAAEVKKKRPQKPGFTVDDVKLAKTLFAAFLVFLICWLPFALFVLAHEPDAIPRWIYVIAIIMAHGNSAVNPILYGMTNEKFREGYRTILGLNRRVEDGKSARRDQTFGHGMLPDATSMGASTRVGRTSVDSRKDSRV</sequence>
<dbReference type="PROSITE" id="PS00237">
    <property type="entry name" value="G_PROTEIN_RECEP_F1_1"/>
    <property type="match status" value="1"/>
</dbReference>